<evidence type="ECO:0000256" key="4">
    <source>
        <dbReference type="ARBA" id="ARBA00022833"/>
    </source>
</evidence>
<gene>
    <name evidence="7" type="ORF">D1012_01640</name>
</gene>
<comment type="similarity">
    <text evidence="1">Belongs to the metallo-beta-lactamase superfamily.</text>
</comment>
<dbReference type="PANTHER" id="PTHR42978:SF6">
    <property type="entry name" value="QUORUM-QUENCHING LACTONASE YTNP-RELATED"/>
    <property type="match status" value="1"/>
</dbReference>
<dbReference type="InterPro" id="IPR036866">
    <property type="entry name" value="RibonucZ/Hydroxyglut_hydro"/>
</dbReference>
<dbReference type="RefSeq" id="WP_118149583.1">
    <property type="nucleotide sequence ID" value="NZ_QWEY01000001.1"/>
</dbReference>
<evidence type="ECO:0000259" key="6">
    <source>
        <dbReference type="SMART" id="SM00849"/>
    </source>
</evidence>
<evidence type="ECO:0000256" key="1">
    <source>
        <dbReference type="ARBA" id="ARBA00007749"/>
    </source>
</evidence>
<dbReference type="InterPro" id="IPR051013">
    <property type="entry name" value="MBL_superfamily_lactonases"/>
</dbReference>
<organism evidence="7 8">
    <name type="scientific">Pseudotabrizicola alkalilacus</name>
    <dbReference type="NCBI Taxonomy" id="2305252"/>
    <lineage>
        <taxon>Bacteria</taxon>
        <taxon>Pseudomonadati</taxon>
        <taxon>Pseudomonadota</taxon>
        <taxon>Alphaproteobacteria</taxon>
        <taxon>Rhodobacterales</taxon>
        <taxon>Paracoccaceae</taxon>
        <taxon>Pseudotabrizicola</taxon>
    </lineage>
</organism>
<dbReference type="GO" id="GO:0046872">
    <property type="term" value="F:metal ion binding"/>
    <property type="evidence" value="ECO:0007669"/>
    <property type="project" value="UniProtKB-KW"/>
</dbReference>
<accession>A0A411Z6X1</accession>
<dbReference type="SUPFAM" id="SSF56281">
    <property type="entry name" value="Metallo-hydrolase/oxidoreductase"/>
    <property type="match status" value="1"/>
</dbReference>
<evidence type="ECO:0000256" key="2">
    <source>
        <dbReference type="ARBA" id="ARBA00022723"/>
    </source>
</evidence>
<dbReference type="Proteomes" id="UP000284547">
    <property type="component" value="Unassembled WGS sequence"/>
</dbReference>
<dbReference type="EMBL" id="QWEY01000001">
    <property type="protein sequence ID" value="RGP38850.1"/>
    <property type="molecule type" value="Genomic_DNA"/>
</dbReference>
<keyword evidence="2" id="KW-0479">Metal-binding</keyword>
<dbReference type="Gene3D" id="3.60.15.10">
    <property type="entry name" value="Ribonuclease Z/Hydroxyacylglutathione hydrolase-like"/>
    <property type="match status" value="1"/>
</dbReference>
<keyword evidence="4" id="KW-0862">Zinc</keyword>
<dbReference type="PROSITE" id="PS51318">
    <property type="entry name" value="TAT"/>
    <property type="match status" value="1"/>
</dbReference>
<dbReference type="InterPro" id="IPR001279">
    <property type="entry name" value="Metallo-B-lactamas"/>
</dbReference>
<evidence type="ECO:0000256" key="3">
    <source>
        <dbReference type="ARBA" id="ARBA00022801"/>
    </source>
</evidence>
<comment type="caution">
    <text evidence="7">The sequence shown here is derived from an EMBL/GenBank/DDBJ whole genome shotgun (WGS) entry which is preliminary data.</text>
</comment>
<dbReference type="CDD" id="cd07720">
    <property type="entry name" value="OPHC2-like_MBL-fold"/>
    <property type="match status" value="1"/>
</dbReference>
<feature type="signal peptide" evidence="5">
    <location>
        <begin position="1"/>
        <end position="31"/>
    </location>
</feature>
<dbReference type="InterPro" id="IPR006311">
    <property type="entry name" value="TAT_signal"/>
</dbReference>
<dbReference type="OrthoDB" id="9773738at2"/>
<reference evidence="7 8" key="1">
    <citation type="submission" date="2018-08" db="EMBL/GenBank/DDBJ databases">
        <title>Flavobacterium tibetense sp. nov., isolated from a wetland YonghuCo on Tibetan Plateau.</title>
        <authorList>
            <person name="Phurbu D."/>
            <person name="Lu H."/>
            <person name="Xing P."/>
        </authorList>
    </citation>
    <scope>NUCLEOTIDE SEQUENCE [LARGE SCALE GENOMIC DNA]</scope>
    <source>
        <strain evidence="7 8">DJC</strain>
    </source>
</reference>
<dbReference type="Pfam" id="PF00753">
    <property type="entry name" value="Lactamase_B"/>
    <property type="match status" value="1"/>
</dbReference>
<keyword evidence="3 7" id="KW-0378">Hydrolase</keyword>
<evidence type="ECO:0000313" key="7">
    <source>
        <dbReference type="EMBL" id="RGP38850.1"/>
    </source>
</evidence>
<feature type="domain" description="Metallo-beta-lactamase" evidence="6">
    <location>
        <begin position="96"/>
        <end position="281"/>
    </location>
</feature>
<dbReference type="GO" id="GO:0016787">
    <property type="term" value="F:hydrolase activity"/>
    <property type="evidence" value="ECO:0007669"/>
    <property type="project" value="UniProtKB-KW"/>
</dbReference>
<dbReference type="PANTHER" id="PTHR42978">
    <property type="entry name" value="QUORUM-QUENCHING LACTONASE YTNP-RELATED-RELATED"/>
    <property type="match status" value="1"/>
</dbReference>
<dbReference type="AlphaFoldDB" id="A0A411Z6X1"/>
<protein>
    <submittedName>
        <fullName evidence="7">MBL fold metallo-hydrolase</fullName>
    </submittedName>
</protein>
<feature type="chain" id="PRO_5019043775" evidence="5">
    <location>
        <begin position="32"/>
        <end position="310"/>
    </location>
</feature>
<keyword evidence="5" id="KW-0732">Signal</keyword>
<keyword evidence="8" id="KW-1185">Reference proteome</keyword>
<evidence type="ECO:0000256" key="5">
    <source>
        <dbReference type="SAM" id="SignalP"/>
    </source>
</evidence>
<dbReference type="SMART" id="SM00849">
    <property type="entry name" value="Lactamase_B"/>
    <property type="match status" value="1"/>
</dbReference>
<proteinExistence type="inferred from homology"/>
<name>A0A411Z6X1_9RHOB</name>
<evidence type="ECO:0000313" key="8">
    <source>
        <dbReference type="Proteomes" id="UP000284547"/>
    </source>
</evidence>
<sequence>MTMPALTRRSALFAAAALPFAPALMPRAAHAAAEMMGATVAPFNRFKLGGFEVTTLLAGTRALENPQETFGLNASPAEFAALSQAHFIPADKSQNFFTPTVVNTGAELVLFDTGLAPEAITGALAAAGYTPDQIDVVVLTHMHGDHIGGLSGDAGVTFANARYVTGSVEHNHWAQAGNEGFDTKVKPLVDKMTMLEDGGSVASGVTAMAAFGHSPGHMAYRLESDGQQLVLAADTANHYVWSLQKPDWEVRFDMDKAAAAATRKQLFGMLAADRVPFVGYHMPFPGVGYVEAMDDGFRYVPVSYQMLLNG</sequence>